<comment type="subcellular location">
    <subcellularLocation>
        <location evidence="2">Cell membrane</location>
    </subcellularLocation>
    <subcellularLocation>
        <location evidence="3">Cytoplasm</location>
    </subcellularLocation>
</comment>
<dbReference type="GO" id="GO:0016042">
    <property type="term" value="P:lipid catabolic process"/>
    <property type="evidence" value="ECO:0007669"/>
    <property type="project" value="UniProtKB-KW"/>
</dbReference>
<evidence type="ECO:0000259" key="22">
    <source>
        <dbReference type="PROSITE" id="PS50222"/>
    </source>
</evidence>
<keyword evidence="10" id="KW-0106">Calcium</keyword>
<dbReference type="InterPro" id="IPR002048">
    <property type="entry name" value="EF_hand_dom"/>
</dbReference>
<organism evidence="23 24">
    <name type="scientific">Ictalurus punctatus</name>
    <name type="common">Channel catfish</name>
    <name type="synonym">Silurus punctatus</name>
    <dbReference type="NCBI Taxonomy" id="7998"/>
    <lineage>
        <taxon>Eukaryota</taxon>
        <taxon>Metazoa</taxon>
        <taxon>Chordata</taxon>
        <taxon>Craniata</taxon>
        <taxon>Vertebrata</taxon>
        <taxon>Euteleostomi</taxon>
        <taxon>Actinopterygii</taxon>
        <taxon>Neopterygii</taxon>
        <taxon>Teleostei</taxon>
        <taxon>Ostariophysi</taxon>
        <taxon>Siluriformes</taxon>
        <taxon>Ictaluridae</taxon>
        <taxon>Ictalurus</taxon>
    </lineage>
</organism>
<dbReference type="SMART" id="SM00149">
    <property type="entry name" value="PLCYc"/>
    <property type="match status" value="1"/>
</dbReference>
<comment type="cofactor">
    <cofactor evidence="1">
        <name>Ca(2+)</name>
        <dbReference type="ChEBI" id="CHEBI:29108"/>
    </cofactor>
</comment>
<dbReference type="InterPro" id="IPR046972">
    <property type="entry name" value="PLCeta1_EF"/>
</dbReference>
<keyword evidence="13" id="KW-0472">Membrane</keyword>
<gene>
    <name evidence="24" type="primary">plch1</name>
</gene>
<evidence type="ECO:0000256" key="12">
    <source>
        <dbReference type="ARBA" id="ARBA00023098"/>
    </source>
</evidence>
<dbReference type="PANTHER" id="PTHR10336">
    <property type="entry name" value="PHOSPHOINOSITIDE-SPECIFIC PHOSPHOLIPASE C FAMILY PROTEIN"/>
    <property type="match status" value="1"/>
</dbReference>
<dbReference type="Pfam" id="PF00388">
    <property type="entry name" value="PI-PLC-X"/>
    <property type="match status" value="1"/>
</dbReference>
<comment type="function">
    <text evidence="16">The production of the second messenger molecules diacylglycerol (DAG) and inositol 1,4,5-trisphosphate (IP3) is mediated by activated phosphatidylinositol-specific phospholipase C enzymes. This phospholipase activity is very sensitive to calcium. May be important for formation and maintenance of the neuronal network in the postnatal brain.</text>
</comment>
<dbReference type="InterPro" id="IPR001711">
    <property type="entry name" value="PLipase_C_Pinositol-sp_Y"/>
</dbReference>
<dbReference type="GO" id="GO:0005509">
    <property type="term" value="F:calcium ion binding"/>
    <property type="evidence" value="ECO:0007669"/>
    <property type="project" value="InterPro"/>
</dbReference>
<evidence type="ECO:0000259" key="19">
    <source>
        <dbReference type="PROSITE" id="PS50003"/>
    </source>
</evidence>
<dbReference type="OrthoDB" id="269822at2759"/>
<keyword evidence="23" id="KW-1185">Reference proteome</keyword>
<evidence type="ECO:0000256" key="14">
    <source>
        <dbReference type="ARBA" id="ARBA00023224"/>
    </source>
</evidence>
<dbReference type="Pfam" id="PF09279">
    <property type="entry name" value="EF-hand_like"/>
    <property type="match status" value="1"/>
</dbReference>
<dbReference type="SMART" id="SM00054">
    <property type="entry name" value="EFh"/>
    <property type="match status" value="2"/>
</dbReference>
<dbReference type="InterPro" id="IPR011993">
    <property type="entry name" value="PH-like_dom_sf"/>
</dbReference>
<dbReference type="Gene3D" id="1.10.238.10">
    <property type="entry name" value="EF-hand"/>
    <property type="match status" value="2"/>
</dbReference>
<dbReference type="PROSITE" id="PS50004">
    <property type="entry name" value="C2"/>
    <property type="match status" value="1"/>
</dbReference>
<feature type="domain" description="C2" evidence="20">
    <location>
        <begin position="755"/>
        <end position="883"/>
    </location>
</feature>
<dbReference type="InterPro" id="IPR000909">
    <property type="entry name" value="PLipase_C_PInositol-sp_X_dom"/>
</dbReference>
<keyword evidence="9 17" id="KW-0378">Hydrolase</keyword>
<dbReference type="CDD" id="cd00275">
    <property type="entry name" value="C2_PLC_like"/>
    <property type="match status" value="1"/>
</dbReference>
<dbReference type="GO" id="GO:0005737">
    <property type="term" value="C:cytoplasm"/>
    <property type="evidence" value="ECO:0007669"/>
    <property type="project" value="UniProtKB-SubCell"/>
</dbReference>
<reference evidence="24" key="2">
    <citation type="submission" date="2025-08" db="UniProtKB">
        <authorList>
            <consortium name="RefSeq"/>
        </authorList>
    </citation>
    <scope>IDENTIFICATION</scope>
    <source>
        <tissue evidence="24">Blood</tissue>
    </source>
</reference>
<reference evidence="23" key="1">
    <citation type="journal article" date="2016" name="Nat. Commun.">
        <title>The channel catfish genome sequence provides insights into the evolution of scale formation in teleosts.</title>
        <authorList>
            <person name="Liu Z."/>
            <person name="Liu S."/>
            <person name="Yao J."/>
            <person name="Bao L."/>
            <person name="Zhang J."/>
            <person name="Li Y."/>
            <person name="Jiang C."/>
            <person name="Sun L."/>
            <person name="Wang R."/>
            <person name="Zhang Y."/>
            <person name="Zhou T."/>
            <person name="Zeng Q."/>
            <person name="Fu Q."/>
            <person name="Gao S."/>
            <person name="Li N."/>
            <person name="Koren S."/>
            <person name="Jiang Y."/>
            <person name="Zimin A."/>
            <person name="Xu P."/>
            <person name="Phillippy A.M."/>
            <person name="Geng X."/>
            <person name="Song L."/>
            <person name="Sun F."/>
            <person name="Li C."/>
            <person name="Wang X."/>
            <person name="Chen A."/>
            <person name="Jin Y."/>
            <person name="Yuan Z."/>
            <person name="Yang Y."/>
            <person name="Tan S."/>
            <person name="Peatman E."/>
            <person name="Lu J."/>
            <person name="Qin Z."/>
            <person name="Dunham R."/>
            <person name="Li Z."/>
            <person name="Sonstegard T."/>
            <person name="Feng J."/>
            <person name="Danzmann R.G."/>
            <person name="Schroeder S."/>
            <person name="Scheffler B."/>
            <person name="Duke M.V."/>
            <person name="Ballard L."/>
            <person name="Kucuktas H."/>
            <person name="Kaltenboeck L."/>
            <person name="Liu H."/>
            <person name="Armbruster J."/>
            <person name="Xie Y."/>
            <person name="Kirby M.L."/>
            <person name="Tian Y."/>
            <person name="Flanagan M.E."/>
            <person name="Mu W."/>
            <person name="Waldbieser G.C."/>
        </authorList>
    </citation>
    <scope>NUCLEOTIDE SEQUENCE [LARGE SCALE GENOMIC DNA]</scope>
    <source>
        <strain evidence="23">SDA103</strain>
    </source>
</reference>
<dbReference type="FunFam" id="3.20.20.190:FF:000002">
    <property type="entry name" value="Phosphoinositide phospholipase C"/>
    <property type="match status" value="1"/>
</dbReference>
<dbReference type="InterPro" id="IPR000008">
    <property type="entry name" value="C2_dom"/>
</dbReference>
<dbReference type="Pfam" id="PF16457">
    <property type="entry name" value="PH_12"/>
    <property type="match status" value="1"/>
</dbReference>
<dbReference type="GO" id="GO:0051209">
    <property type="term" value="P:release of sequestered calcium ion into cytosol"/>
    <property type="evidence" value="ECO:0007669"/>
    <property type="project" value="TreeGrafter"/>
</dbReference>
<dbReference type="PRINTS" id="PR00390">
    <property type="entry name" value="PHPHLIPASEC"/>
</dbReference>
<dbReference type="InterPro" id="IPR018247">
    <property type="entry name" value="EF_Hand_1_Ca_BS"/>
</dbReference>
<dbReference type="Pfam" id="PF00168">
    <property type="entry name" value="C2"/>
    <property type="match status" value="1"/>
</dbReference>
<dbReference type="FunFam" id="2.60.40.150:FF:000018">
    <property type="entry name" value="Phosphoinositide phospholipase C"/>
    <property type="match status" value="1"/>
</dbReference>
<comment type="catalytic activity">
    <reaction evidence="15">
        <text>a 1,2-diacyl-sn-glycero-3-phospho-(1D-myo-inositol-4,5-bisphosphate) + H2O = 1D-myo-inositol 1,4,5-trisphosphate + a 1,2-diacyl-sn-glycerol + H(+)</text>
        <dbReference type="Rhea" id="RHEA:33179"/>
        <dbReference type="ChEBI" id="CHEBI:15377"/>
        <dbReference type="ChEBI" id="CHEBI:15378"/>
        <dbReference type="ChEBI" id="CHEBI:17815"/>
        <dbReference type="ChEBI" id="CHEBI:58456"/>
        <dbReference type="ChEBI" id="CHEBI:203600"/>
        <dbReference type="EC" id="3.1.4.11"/>
    </reaction>
    <physiologicalReaction direction="left-to-right" evidence="15">
        <dbReference type="Rhea" id="RHEA:33180"/>
    </physiologicalReaction>
</comment>
<feature type="compositionally biased region" description="Basic residues" evidence="18">
    <location>
        <begin position="598"/>
        <end position="607"/>
    </location>
</feature>
<dbReference type="RefSeq" id="XP_053534158.1">
    <property type="nucleotide sequence ID" value="XM_053678183.1"/>
</dbReference>
<evidence type="ECO:0000313" key="23">
    <source>
        <dbReference type="Proteomes" id="UP000221080"/>
    </source>
</evidence>
<feature type="region of interest" description="Disordered" evidence="18">
    <location>
        <begin position="595"/>
        <end position="631"/>
    </location>
</feature>
<feature type="domain" description="PI-PLC Y-box" evidence="21">
    <location>
        <begin position="641"/>
        <end position="753"/>
    </location>
</feature>
<feature type="domain" description="PH" evidence="19">
    <location>
        <begin position="133"/>
        <end position="167"/>
    </location>
</feature>
<dbReference type="SMART" id="SM00233">
    <property type="entry name" value="PH"/>
    <property type="match status" value="1"/>
</dbReference>
<evidence type="ECO:0000256" key="4">
    <source>
        <dbReference type="ARBA" id="ARBA00022475"/>
    </source>
</evidence>
<dbReference type="PROSITE" id="PS00018">
    <property type="entry name" value="EF_HAND_1"/>
    <property type="match status" value="1"/>
</dbReference>
<dbReference type="FunFam" id="2.30.29.30:FF:000063">
    <property type="entry name" value="Phosphoinositide phospholipase C"/>
    <property type="match status" value="1"/>
</dbReference>
<dbReference type="Gene3D" id="3.20.20.190">
    <property type="entry name" value="Phosphatidylinositol (PI) phosphodiesterase"/>
    <property type="match status" value="2"/>
</dbReference>
<evidence type="ECO:0000256" key="18">
    <source>
        <dbReference type="SAM" id="MobiDB-lite"/>
    </source>
</evidence>
<keyword evidence="8" id="KW-0677">Repeat</keyword>
<evidence type="ECO:0000256" key="5">
    <source>
        <dbReference type="ARBA" id="ARBA00022490"/>
    </source>
</evidence>
<keyword evidence="11 17" id="KW-0442">Lipid degradation</keyword>
<sequence length="1805" mass="203423">MWHGFGSGPEGMELFSVMAERSVVANVASLLARRLYYIGGSVAVPQKCRLAYLVERCMSVMQSGTQMVKLKNGSKGLVRLFYLDEHRSCIRWRPSRKSEKAKITIDSLYKVTEGRRSDIFHRHADGNFDPGCCFTIYHGNHMDSLDLVTSNAEEARTWVTGLRYLMAGISDEDSLAKRQRTHDQYPLYEQRCWMKQTFEEADKNGDGLLNIDEIYQLLHKMNVNLPRRKVKQMFQEADTDDQQGTLTFEEFSVFYKMMSLRRDLFLLLMCFSEKKDHLTAEELGNFLRVEQKMSDVTTEFCLDIIDKFELSEENKQKGILGIEGFTNFMRSPTCDVFNPQHNEVNQDMDQPLCNYYVASSHNTYLTGDQLLSHSKTDMYAWVLQAGCRCVEVDCWDGPDGEPMVQHGYTLTSKITFKSVIETIDKYAFINNEYPVILSIENHCSVQQQKKIAQHLKEIFKQKLDLEDILNKDSKQLPSPNSLKGKILIKGKRLPPYLSADAEEGEVSDDDSADEIEDDFKLKNSTSNGPTQHMVESQIRKKLDSLLKESQIVDKEETDSFSIRALFRATNEGLHKNLSKTSKDGLKKSQSRSFISNLKQKRHSKSRLKCQSVDTDDDGQETGGQFNRGGRRRKTIKLSRDLSDLVIFTNSVVSQECLDEGPVVNVLSFSETRAQQLAHHRSERFLNFNQRQLSRIYPSAYRIDSSNFNPQTYWNVGCQLVALNYQTEGRMMQLNRAKFMVNGGSGYVLKPPPMCKGSFNPYSDDPLPAYPKKQLVLKIISGQQLPKPPDSMLGDRGEIIDPFVEVEIIGLPVDCCKEQTRVVDDNGFNPVWEETLSFTLHMPEIALVRFLVWDHDPIGRDFVGQRTVAFTSLMPGYRHVYLEGMMEASIFVHISVHEIYGKWSPLVLNPSYTILHFLGANKGRQLRGFRGLFSKGSKSSVDTQFGILPRKRSLSNHLLRRTASAPAKGRKKTKMVLSETSLDKEESSNGDLKQPAIEKTVGPRMGLQHRPASMPLERLLQGRLTVSSSENDGPDTGASTIIDLFLEKTRSASVDLLIETEVPDDNTHRTQQWRTTEYVETDETSYFVIGGCGETSTDVLTEPLRHSLTVQTKTPSQRPTEGHSSLLDQPDCLVNLQTEIHQCEAPKCHKTSKAASHPFSSSSATNAISPLLPTLHQSNHQDQKSLQDSALSHLIDAVSLGNEYDTCGSISALINQFEVTAEQNNLNLGSQPPHLSVPPMNNQLFSTPQKIIQDLSQQHVEKDLPCSPETTESTVFTILDEQVLSPVSAYDIPEKTICKNLDKLECMSPGGSNGSPLTKISFGGTVEKNGGWEFHRDKSYKPQCQSSEFSKNWEYGCYKDISINSTASERFLICHDSANSSLMEVEVNVDGEPLDTTLTLVPSRHESVQNSLYLPTSASKLSYKPTESSLFHSSSPHEPFVSSTHQHDCPTNQSQTKHCNRSNDTISRHFKPGRYNGVTHSNRHCQTRNKNGMIFKTQHFQNGFSSSECLLRTQDINSQPQNCSYMPWSDCNMIYSSVEHRDTFVPPKQSSKSLQQNQALKPTHSEIYKGIYLVGSPVPTAPSPCKSKSLGDLTSEDISCNFQSKYKVISRSFITPAMRDQKWMCGQANQQQASDPLTEQLRKLVTLDEVDSHSITHQLQPTPKSLSVFPPVPLNSVISSEDSNDPPPFLSRKLSSRSQSRVRHIANRAREKQQEALKLRPAGGTPDVVLRNKAVSSQNPLINRHSTGSYIAGYLEQVGMEDRGLPEGSCRTLCYGYHDQYYADDSVIPDNPSPPSEPEVYFLLRL</sequence>
<dbReference type="CDD" id="cd13364">
    <property type="entry name" value="PH_PLC_eta"/>
    <property type="match status" value="1"/>
</dbReference>
<dbReference type="Gene3D" id="2.30.29.30">
    <property type="entry name" value="Pleckstrin-homology domain (PH domain)/Phosphotyrosine-binding domain (PTB)"/>
    <property type="match status" value="1"/>
</dbReference>
<evidence type="ECO:0000256" key="2">
    <source>
        <dbReference type="ARBA" id="ARBA00004236"/>
    </source>
</evidence>
<keyword evidence="6" id="KW-0597">Phosphoprotein</keyword>
<evidence type="ECO:0000256" key="11">
    <source>
        <dbReference type="ARBA" id="ARBA00022963"/>
    </source>
</evidence>
<feature type="region of interest" description="Disordered" evidence="18">
    <location>
        <begin position="1433"/>
        <end position="1462"/>
    </location>
</feature>
<dbReference type="SUPFAM" id="SSF51695">
    <property type="entry name" value="PLC-like phosphodiesterases"/>
    <property type="match status" value="1"/>
</dbReference>
<feature type="domain" description="EF-hand" evidence="22">
    <location>
        <begin position="225"/>
        <end position="261"/>
    </location>
</feature>
<feature type="domain" description="EF-hand" evidence="22">
    <location>
        <begin position="194"/>
        <end position="224"/>
    </location>
</feature>
<dbReference type="CDD" id="cd16220">
    <property type="entry name" value="EFh_PI-PLCeta1"/>
    <property type="match status" value="1"/>
</dbReference>
<evidence type="ECO:0000256" key="10">
    <source>
        <dbReference type="ARBA" id="ARBA00022837"/>
    </source>
</evidence>
<evidence type="ECO:0000256" key="7">
    <source>
        <dbReference type="ARBA" id="ARBA00022723"/>
    </source>
</evidence>
<dbReference type="Pfam" id="PF00387">
    <property type="entry name" value="PI-PLC-Y"/>
    <property type="match status" value="1"/>
</dbReference>
<evidence type="ECO:0000256" key="15">
    <source>
        <dbReference type="ARBA" id="ARBA00023674"/>
    </source>
</evidence>
<dbReference type="PANTHER" id="PTHR10336:SF51">
    <property type="entry name" value="1-PHOSPHATIDYLINOSITOL 4,5-BISPHOSPHATE PHOSPHODIESTERASE ETA-1"/>
    <property type="match status" value="1"/>
</dbReference>
<evidence type="ECO:0000256" key="1">
    <source>
        <dbReference type="ARBA" id="ARBA00001913"/>
    </source>
</evidence>
<feature type="region of interest" description="Disordered" evidence="18">
    <location>
        <begin position="1676"/>
        <end position="1697"/>
    </location>
</feature>
<dbReference type="GeneID" id="108264778"/>
<protein>
    <recommendedName>
        <fullName evidence="17">Phosphoinositide phospholipase C</fullName>
        <ecNumber evidence="17">3.1.4.11</ecNumber>
    </recommendedName>
</protein>
<dbReference type="PROSITE" id="PS50003">
    <property type="entry name" value="PH_DOMAIN"/>
    <property type="match status" value="1"/>
</dbReference>
<dbReference type="GO" id="GO:0004435">
    <property type="term" value="F:phosphatidylinositol-4,5-bisphosphate phospholipase C activity"/>
    <property type="evidence" value="ECO:0007669"/>
    <property type="project" value="UniProtKB-EC"/>
</dbReference>
<evidence type="ECO:0000259" key="21">
    <source>
        <dbReference type="PROSITE" id="PS50008"/>
    </source>
</evidence>
<dbReference type="SUPFAM" id="SSF47473">
    <property type="entry name" value="EF-hand"/>
    <property type="match status" value="1"/>
</dbReference>
<dbReference type="SMART" id="SM00239">
    <property type="entry name" value="C2"/>
    <property type="match status" value="1"/>
</dbReference>
<dbReference type="InterPro" id="IPR017946">
    <property type="entry name" value="PLC-like_Pdiesterase_TIM-brl"/>
</dbReference>
<keyword evidence="14" id="KW-0807">Transducer</keyword>
<dbReference type="Proteomes" id="UP000221080">
    <property type="component" value="Chromosome 4"/>
</dbReference>
<evidence type="ECO:0000256" key="13">
    <source>
        <dbReference type="ARBA" id="ARBA00023136"/>
    </source>
</evidence>
<evidence type="ECO:0000256" key="9">
    <source>
        <dbReference type="ARBA" id="ARBA00022801"/>
    </source>
</evidence>
<name>A0A9F7RFB1_ICTPU</name>
<keyword evidence="7" id="KW-0479">Metal-binding</keyword>
<dbReference type="GO" id="GO:0046488">
    <property type="term" value="P:phosphatidylinositol metabolic process"/>
    <property type="evidence" value="ECO:0007669"/>
    <property type="project" value="TreeGrafter"/>
</dbReference>
<accession>A0A9F7RFB1</accession>
<evidence type="ECO:0000256" key="16">
    <source>
        <dbReference type="ARBA" id="ARBA00054490"/>
    </source>
</evidence>
<dbReference type="InterPro" id="IPR015359">
    <property type="entry name" value="PLC_EF-hand-like"/>
</dbReference>
<dbReference type="CTD" id="23007"/>
<evidence type="ECO:0000256" key="3">
    <source>
        <dbReference type="ARBA" id="ARBA00004496"/>
    </source>
</evidence>
<evidence type="ECO:0000256" key="6">
    <source>
        <dbReference type="ARBA" id="ARBA00022553"/>
    </source>
</evidence>
<dbReference type="PROSITE" id="PS50007">
    <property type="entry name" value="PIPLC_X_DOMAIN"/>
    <property type="match status" value="1"/>
</dbReference>
<proteinExistence type="predicted"/>
<keyword evidence="5" id="KW-0963">Cytoplasm</keyword>
<dbReference type="PROSITE" id="PS50222">
    <property type="entry name" value="EF_HAND_2"/>
    <property type="match status" value="2"/>
</dbReference>
<dbReference type="SMART" id="SM00148">
    <property type="entry name" value="PLCXc"/>
    <property type="match status" value="1"/>
</dbReference>
<keyword evidence="12 17" id="KW-0443">Lipid metabolism</keyword>
<evidence type="ECO:0000259" key="20">
    <source>
        <dbReference type="PROSITE" id="PS50004"/>
    </source>
</evidence>
<evidence type="ECO:0000313" key="24">
    <source>
        <dbReference type="RefSeq" id="XP_053534158.1"/>
    </source>
</evidence>
<dbReference type="GO" id="GO:0048015">
    <property type="term" value="P:phosphatidylinositol-mediated signaling"/>
    <property type="evidence" value="ECO:0007669"/>
    <property type="project" value="TreeGrafter"/>
</dbReference>
<dbReference type="Gene3D" id="2.60.40.150">
    <property type="entry name" value="C2 domain"/>
    <property type="match status" value="1"/>
</dbReference>
<dbReference type="SUPFAM" id="SSF49562">
    <property type="entry name" value="C2 domain (Calcium/lipid-binding domain, CaLB)"/>
    <property type="match status" value="1"/>
</dbReference>
<dbReference type="FunFam" id="1.10.238.10:FF:000036">
    <property type="entry name" value="Phosphoinositide phospholipase C"/>
    <property type="match status" value="1"/>
</dbReference>
<dbReference type="KEGG" id="ipu:108264778"/>
<dbReference type="InterPro" id="IPR035892">
    <property type="entry name" value="C2_domain_sf"/>
</dbReference>
<dbReference type="FunFam" id="1.10.238.10:FF:000005">
    <property type="entry name" value="Phosphoinositide phospholipase C"/>
    <property type="match status" value="1"/>
</dbReference>
<evidence type="ECO:0000256" key="17">
    <source>
        <dbReference type="RuleBase" id="RU361133"/>
    </source>
</evidence>
<feature type="region of interest" description="Disordered" evidence="18">
    <location>
        <begin position="958"/>
        <end position="996"/>
    </location>
</feature>
<dbReference type="InterPro" id="IPR001849">
    <property type="entry name" value="PH_domain"/>
</dbReference>
<dbReference type="SUPFAM" id="SSF50729">
    <property type="entry name" value="PH domain-like"/>
    <property type="match status" value="1"/>
</dbReference>
<dbReference type="GO" id="GO:0005886">
    <property type="term" value="C:plasma membrane"/>
    <property type="evidence" value="ECO:0007669"/>
    <property type="project" value="UniProtKB-SubCell"/>
</dbReference>
<dbReference type="InterPro" id="IPR001192">
    <property type="entry name" value="PI-PLC_fam"/>
</dbReference>
<keyword evidence="4" id="KW-1003">Cell membrane</keyword>
<dbReference type="FunFam" id="3.20.20.190:FF:000006">
    <property type="entry name" value="Phosphoinositide phospholipase C"/>
    <property type="match status" value="1"/>
</dbReference>
<dbReference type="PROSITE" id="PS50008">
    <property type="entry name" value="PIPLC_Y_DOMAIN"/>
    <property type="match status" value="1"/>
</dbReference>
<dbReference type="EC" id="3.1.4.11" evidence="17"/>
<dbReference type="InterPro" id="IPR011992">
    <property type="entry name" value="EF-hand-dom_pair"/>
</dbReference>
<evidence type="ECO:0000256" key="8">
    <source>
        <dbReference type="ARBA" id="ARBA00022737"/>
    </source>
</evidence>